<keyword evidence="8" id="KW-0808">Transferase</keyword>
<dbReference type="Gene3D" id="3.30.565.10">
    <property type="entry name" value="Histidine kinase-like ATPase, C-terminal domain"/>
    <property type="match status" value="2"/>
</dbReference>
<evidence type="ECO:0000256" key="6">
    <source>
        <dbReference type="ARBA" id="ARBA00022475"/>
    </source>
</evidence>
<dbReference type="Pfam" id="PF07695">
    <property type="entry name" value="7TMR-DISM_7TM"/>
    <property type="match status" value="1"/>
</dbReference>
<reference evidence="19 20" key="1">
    <citation type="submission" date="2016-10" db="EMBL/GenBank/DDBJ databases">
        <title>Complete Genome Sequence of Peptococcaceae strain DCMF.</title>
        <authorList>
            <person name="Edwards R.J."/>
            <person name="Holland S.I."/>
            <person name="Deshpande N.P."/>
            <person name="Wong Y.K."/>
            <person name="Ertan H."/>
            <person name="Manefield M."/>
            <person name="Russell T.L."/>
            <person name="Lee M.J."/>
        </authorList>
    </citation>
    <scope>NUCLEOTIDE SEQUENCE [LARGE SCALE GENOMIC DNA]</scope>
    <source>
        <strain evidence="19 20">DCMF</strain>
    </source>
</reference>
<feature type="transmembrane region" description="Helical" evidence="16">
    <location>
        <begin position="312"/>
        <end position="330"/>
    </location>
</feature>
<dbReference type="GO" id="GO:0045121">
    <property type="term" value="C:membrane raft"/>
    <property type="evidence" value="ECO:0007669"/>
    <property type="project" value="UniProtKB-SubCell"/>
</dbReference>
<dbReference type="SMART" id="SM00448">
    <property type="entry name" value="REC"/>
    <property type="match status" value="1"/>
</dbReference>
<dbReference type="PANTHER" id="PTHR43047:SF72">
    <property type="entry name" value="OSMOSENSING HISTIDINE PROTEIN KINASE SLN1"/>
    <property type="match status" value="1"/>
</dbReference>
<dbReference type="OrthoDB" id="9809348at2"/>
<dbReference type="InterPro" id="IPR003661">
    <property type="entry name" value="HisK_dim/P_dom"/>
</dbReference>
<dbReference type="GO" id="GO:0000155">
    <property type="term" value="F:phosphorelay sensor kinase activity"/>
    <property type="evidence" value="ECO:0007669"/>
    <property type="project" value="InterPro"/>
</dbReference>
<gene>
    <name evidence="19" type="ORF">DCMF_13360</name>
</gene>
<dbReference type="CDD" id="cd00082">
    <property type="entry name" value="HisKA"/>
    <property type="match status" value="1"/>
</dbReference>
<keyword evidence="13 16" id="KW-0472">Membrane</keyword>
<dbReference type="Proteomes" id="UP000323521">
    <property type="component" value="Chromosome"/>
</dbReference>
<keyword evidence="20" id="KW-1185">Reference proteome</keyword>
<keyword evidence="7 15" id="KW-0597">Phosphoprotein</keyword>
<dbReference type="Pfam" id="PF06580">
    <property type="entry name" value="His_kinase"/>
    <property type="match status" value="1"/>
</dbReference>
<dbReference type="AlphaFoldDB" id="A0A3G1KTX3"/>
<evidence type="ECO:0000259" key="17">
    <source>
        <dbReference type="PROSITE" id="PS50109"/>
    </source>
</evidence>
<feature type="transmembrane region" description="Helical" evidence="16">
    <location>
        <begin position="396"/>
        <end position="413"/>
    </location>
</feature>
<evidence type="ECO:0000256" key="10">
    <source>
        <dbReference type="ARBA" id="ARBA00022777"/>
    </source>
</evidence>
<dbReference type="Gene3D" id="1.10.287.130">
    <property type="match status" value="1"/>
</dbReference>
<dbReference type="InterPro" id="IPR036890">
    <property type="entry name" value="HATPase_C_sf"/>
</dbReference>
<comment type="subcellular location">
    <subcellularLocation>
        <location evidence="2">Cell membrane</location>
    </subcellularLocation>
    <subcellularLocation>
        <location evidence="3">Membrane raft</location>
        <topology evidence="3">Multi-pass membrane protein</topology>
    </subcellularLocation>
</comment>
<feature type="domain" description="Response regulatory" evidence="18">
    <location>
        <begin position="700"/>
        <end position="817"/>
    </location>
</feature>
<protein>
    <recommendedName>
        <fullName evidence="5">Stage 0 sporulation protein A homolog</fullName>
        <ecNumber evidence="4">2.7.13.3</ecNumber>
    </recommendedName>
</protein>
<dbReference type="InterPro" id="IPR001789">
    <property type="entry name" value="Sig_transdc_resp-reg_receiver"/>
</dbReference>
<feature type="transmembrane region" description="Helical" evidence="16">
    <location>
        <begin position="243"/>
        <end position="261"/>
    </location>
</feature>
<name>A0A3G1KTX3_FORW1</name>
<dbReference type="InterPro" id="IPR011623">
    <property type="entry name" value="7TMR_DISM_rcpt_extracell_dom1"/>
</dbReference>
<evidence type="ECO:0000256" key="7">
    <source>
        <dbReference type="ARBA" id="ARBA00022553"/>
    </source>
</evidence>
<evidence type="ECO:0000256" key="4">
    <source>
        <dbReference type="ARBA" id="ARBA00012438"/>
    </source>
</evidence>
<evidence type="ECO:0000259" key="18">
    <source>
        <dbReference type="PROSITE" id="PS50110"/>
    </source>
</evidence>
<dbReference type="Pfam" id="PF00512">
    <property type="entry name" value="HisKA"/>
    <property type="match status" value="1"/>
</dbReference>
<dbReference type="SUPFAM" id="SSF55874">
    <property type="entry name" value="ATPase domain of HSP90 chaperone/DNA topoisomerase II/histidine kinase"/>
    <property type="match status" value="2"/>
</dbReference>
<dbReference type="SMART" id="SM00387">
    <property type="entry name" value="HATPase_c"/>
    <property type="match status" value="2"/>
</dbReference>
<feature type="modified residue" description="4-aspartylphosphate" evidence="15">
    <location>
        <position position="750"/>
    </location>
</feature>
<dbReference type="InterPro" id="IPR005467">
    <property type="entry name" value="His_kinase_dom"/>
</dbReference>
<dbReference type="EC" id="2.7.13.3" evidence="4"/>
<dbReference type="InterPro" id="IPR008979">
    <property type="entry name" value="Galactose-bd-like_sf"/>
</dbReference>
<dbReference type="InterPro" id="IPR036097">
    <property type="entry name" value="HisK_dim/P_sf"/>
</dbReference>
<dbReference type="Pfam" id="PF02518">
    <property type="entry name" value="HATPase_c"/>
    <property type="match status" value="2"/>
</dbReference>
<dbReference type="EMBL" id="CP017634">
    <property type="protein sequence ID" value="ATW25615.1"/>
    <property type="molecule type" value="Genomic_DNA"/>
</dbReference>
<keyword evidence="11" id="KW-0067">ATP-binding</keyword>
<dbReference type="PRINTS" id="PR00344">
    <property type="entry name" value="BCTRLSENSOR"/>
</dbReference>
<evidence type="ECO:0000256" key="1">
    <source>
        <dbReference type="ARBA" id="ARBA00000085"/>
    </source>
</evidence>
<dbReference type="PROSITE" id="PS50110">
    <property type="entry name" value="RESPONSE_REGULATORY"/>
    <property type="match status" value="1"/>
</dbReference>
<dbReference type="Gene3D" id="3.40.50.2300">
    <property type="match status" value="1"/>
</dbReference>
<evidence type="ECO:0000256" key="8">
    <source>
        <dbReference type="ARBA" id="ARBA00022679"/>
    </source>
</evidence>
<keyword evidence="12" id="KW-0902">Two-component regulatory system</keyword>
<keyword evidence="9" id="KW-0547">Nucleotide-binding</keyword>
<feature type="domain" description="Histidine kinase" evidence="17">
    <location>
        <begin position="927"/>
        <end position="1025"/>
    </location>
</feature>
<feature type="transmembrane region" description="Helical" evidence="16">
    <location>
        <begin position="217"/>
        <end position="236"/>
    </location>
</feature>
<evidence type="ECO:0000256" key="13">
    <source>
        <dbReference type="ARBA" id="ARBA00023136"/>
    </source>
</evidence>
<dbReference type="GO" id="GO:0005524">
    <property type="term" value="F:ATP binding"/>
    <property type="evidence" value="ECO:0007669"/>
    <property type="project" value="UniProtKB-KW"/>
</dbReference>
<sequence length="1025" mass="115960">MKIKGNLVKILLMLLIIILSAFFLSTVALKQSNNRTESPSLQHGTLDLADWNRTQNGLINLSGFWEFYWQQLLNYDDLYDSNRKPDLMAEVPRVWNTYRINGQSLPGFGYATYRLKIKNAPLGQALAIRMPTVSTAYNLYINDRLIACNGKVGSDRQHFMPEYRPVLAEFTPPSRDFDIILQVANFSYARGGAWYPVFMGSVPQIVEYDKIIAYKDLFLVGAFLIMMLYYLCIFLMRKEDRTSLYYVLMCLMAIGRTVIYGDYIINRIIPGAGYHVIVTIDYVSLVWFPVALVLLIGELFPKQTSSKLKRVFTVYAALMSLFIIFFPIYMYTSLSYPIEGVVLAIVVYTVTCSARAFQKNKVDSVIILIGTLVAVLAGVHDVLYQNNIISSSFGEFITFGFLILLFLQAFVLAKRLSKAYADATLLSEKLMKLDKMKDEFLANTSHELRTPLNAMINIAESISRQADGTINKRQKTGLEMIISNGKRLSNLINDILDYSKLKNYDLHMNLEPVNLKRMVDSVMNVFARSNKNEVQMINDIPDGLPDIYADENRLIQILYNLMGNAVKFTENGYIKVTAAQAGEMVEICVEDTGIGIAEDQFDIIFESFRQIEDSLTKRSGGTGLGLSLSKYLVEAHGGKIRVESRVGTGSRFYFSIPVSTKAAPEKLMQYATASAEIAASVYRETYLNSFPFRHKGDGPHIMLVDDNEANLMSLSSILIMENYSVTAVTSSKEFFAEFGRMKEWYLVILDVMLPGLSGYVICREIRKQFSISELPILMLTARTAAPDIVMGMEAGANDYLAKPFDTEELLARVRTLVELKKTVDQAIKAETKFLQAQIRPHFIHNALNTVVSISRSDADRARKLLVEFSRYLRNCFDFRELEEVVPIERELSLVRSYMEIERARYGEMIKVDYEVEEASFTLPPLILQPLAENAVMHGLRTKPEGGRILIYISRDDHVIKVGVKDDGVGMSPEKLADVQNEYRSSRGIGLYNIDGRLRKMYGKGLTITSSEGKGTEVYMEIPLEI</sequence>
<dbReference type="InterPro" id="IPR010559">
    <property type="entry name" value="Sig_transdc_His_kin_internal"/>
</dbReference>
<evidence type="ECO:0000313" key="19">
    <source>
        <dbReference type="EMBL" id="ATW25615.1"/>
    </source>
</evidence>
<evidence type="ECO:0000256" key="9">
    <source>
        <dbReference type="ARBA" id="ARBA00022741"/>
    </source>
</evidence>
<evidence type="ECO:0000256" key="5">
    <source>
        <dbReference type="ARBA" id="ARBA00018672"/>
    </source>
</evidence>
<dbReference type="Pfam" id="PF00072">
    <property type="entry name" value="Response_reg"/>
    <property type="match status" value="1"/>
</dbReference>
<organism evidence="19 20">
    <name type="scientific">Formimonas warabiya</name>
    <dbReference type="NCBI Taxonomy" id="1761012"/>
    <lineage>
        <taxon>Bacteria</taxon>
        <taxon>Bacillati</taxon>
        <taxon>Bacillota</taxon>
        <taxon>Clostridia</taxon>
        <taxon>Eubacteriales</taxon>
        <taxon>Peptococcaceae</taxon>
        <taxon>Candidatus Formimonas</taxon>
    </lineage>
</organism>
<feature type="transmembrane region" description="Helical" evidence="16">
    <location>
        <begin position="364"/>
        <end position="384"/>
    </location>
</feature>
<keyword evidence="6" id="KW-1003">Cell membrane</keyword>
<accession>A0A3G1KTX3</accession>
<dbReference type="KEGG" id="fwa:DCMF_13360"/>
<comment type="catalytic activity">
    <reaction evidence="1">
        <text>ATP + protein L-histidine = ADP + protein N-phospho-L-histidine.</text>
        <dbReference type="EC" id="2.7.13.3"/>
    </reaction>
</comment>
<dbReference type="FunFam" id="1.10.287.130:FF:000001">
    <property type="entry name" value="Two-component sensor histidine kinase"/>
    <property type="match status" value="1"/>
</dbReference>
<evidence type="ECO:0000256" key="15">
    <source>
        <dbReference type="PROSITE-ProRule" id="PRU00169"/>
    </source>
</evidence>
<dbReference type="PROSITE" id="PS50109">
    <property type="entry name" value="HIS_KIN"/>
    <property type="match status" value="2"/>
</dbReference>
<keyword evidence="16" id="KW-1133">Transmembrane helix</keyword>
<dbReference type="SUPFAM" id="SSF47384">
    <property type="entry name" value="Homodimeric domain of signal transducing histidine kinase"/>
    <property type="match status" value="1"/>
</dbReference>
<comment type="function">
    <text evidence="14">May play the central regulatory role in sporulation. It may be an element of the effector pathway responsible for the activation of sporulation genes in response to nutritional stress. Spo0A may act in concert with spo0H (a sigma factor) to control the expression of some genes that are critical to the sporulation process.</text>
</comment>
<dbReference type="RefSeq" id="WP_148134869.1">
    <property type="nucleotide sequence ID" value="NZ_CP017634.1"/>
</dbReference>
<proteinExistence type="predicted"/>
<dbReference type="GO" id="GO:0009927">
    <property type="term" value="F:histidine phosphotransfer kinase activity"/>
    <property type="evidence" value="ECO:0007669"/>
    <property type="project" value="TreeGrafter"/>
</dbReference>
<dbReference type="SUPFAM" id="SSF49785">
    <property type="entry name" value="Galactose-binding domain-like"/>
    <property type="match status" value="1"/>
</dbReference>
<evidence type="ECO:0000256" key="16">
    <source>
        <dbReference type="SAM" id="Phobius"/>
    </source>
</evidence>
<evidence type="ECO:0000256" key="3">
    <source>
        <dbReference type="ARBA" id="ARBA00004314"/>
    </source>
</evidence>
<evidence type="ECO:0000256" key="14">
    <source>
        <dbReference type="ARBA" id="ARBA00024867"/>
    </source>
</evidence>
<evidence type="ECO:0000256" key="12">
    <source>
        <dbReference type="ARBA" id="ARBA00023012"/>
    </source>
</evidence>
<dbReference type="SMART" id="SM00388">
    <property type="entry name" value="HisKA"/>
    <property type="match status" value="1"/>
</dbReference>
<dbReference type="InterPro" id="IPR003594">
    <property type="entry name" value="HATPase_dom"/>
</dbReference>
<dbReference type="CDD" id="cd17574">
    <property type="entry name" value="REC_OmpR"/>
    <property type="match status" value="1"/>
</dbReference>
<evidence type="ECO:0000256" key="2">
    <source>
        <dbReference type="ARBA" id="ARBA00004236"/>
    </source>
</evidence>
<dbReference type="PANTHER" id="PTHR43047">
    <property type="entry name" value="TWO-COMPONENT HISTIDINE PROTEIN KINASE"/>
    <property type="match status" value="1"/>
</dbReference>
<evidence type="ECO:0000313" key="20">
    <source>
        <dbReference type="Proteomes" id="UP000323521"/>
    </source>
</evidence>
<feature type="transmembrane region" description="Helical" evidence="16">
    <location>
        <begin position="273"/>
        <end position="300"/>
    </location>
</feature>
<dbReference type="FunFam" id="3.30.565.10:FF:000023">
    <property type="entry name" value="PAS domain-containing sensor histidine kinase"/>
    <property type="match status" value="1"/>
</dbReference>
<dbReference type="CDD" id="cd16922">
    <property type="entry name" value="HATPase_EvgS-ArcB-TorS-like"/>
    <property type="match status" value="1"/>
</dbReference>
<feature type="domain" description="Histidine kinase" evidence="17">
    <location>
        <begin position="443"/>
        <end position="660"/>
    </location>
</feature>
<keyword evidence="10" id="KW-0418">Kinase</keyword>
<dbReference type="InterPro" id="IPR004358">
    <property type="entry name" value="Sig_transdc_His_kin-like_C"/>
</dbReference>
<dbReference type="GO" id="GO:0005886">
    <property type="term" value="C:plasma membrane"/>
    <property type="evidence" value="ECO:0007669"/>
    <property type="project" value="UniProtKB-SubCell"/>
</dbReference>
<dbReference type="SUPFAM" id="SSF52172">
    <property type="entry name" value="CheY-like"/>
    <property type="match status" value="1"/>
</dbReference>
<evidence type="ECO:0000256" key="11">
    <source>
        <dbReference type="ARBA" id="ARBA00022840"/>
    </source>
</evidence>
<dbReference type="InterPro" id="IPR011006">
    <property type="entry name" value="CheY-like_superfamily"/>
</dbReference>
<keyword evidence="16" id="KW-0812">Transmembrane</keyword>